<feature type="region of interest" description="Disordered" evidence="1">
    <location>
        <begin position="63"/>
        <end position="110"/>
    </location>
</feature>
<feature type="compositionally biased region" description="Basic residues" evidence="1">
    <location>
        <begin position="90"/>
        <end position="100"/>
    </location>
</feature>
<reference evidence="4" key="2">
    <citation type="journal article" date="2008" name="Nucleic Acids Res.">
        <title>The rice annotation project database (RAP-DB): 2008 update.</title>
        <authorList>
            <consortium name="The rice annotation project (RAP)"/>
        </authorList>
    </citation>
    <scope>GENOME REANNOTATION</scope>
    <source>
        <strain evidence="4">cv. Nipponbare</strain>
    </source>
</reference>
<dbReference type="SUPFAM" id="SSF81383">
    <property type="entry name" value="F-box domain"/>
    <property type="match status" value="1"/>
</dbReference>
<protein>
    <submittedName>
        <fullName evidence="3">Os10g0139600 protein</fullName>
    </submittedName>
</protein>
<dbReference type="HOGENOM" id="CLU_1573259_0_0_1"/>
<dbReference type="PANTHER" id="PTHR32133:SF260">
    <property type="entry name" value="F-BOX DOMAIN-CONTAINING PROTEIN"/>
    <property type="match status" value="1"/>
</dbReference>
<evidence type="ECO:0000313" key="3">
    <source>
        <dbReference type="EMBL" id="BAF26052.2"/>
    </source>
</evidence>
<feature type="compositionally biased region" description="Low complexity" evidence="1">
    <location>
        <begin position="63"/>
        <end position="77"/>
    </location>
</feature>
<feature type="region of interest" description="Disordered" evidence="1">
    <location>
        <begin position="1"/>
        <end position="29"/>
    </location>
</feature>
<dbReference type="Pfam" id="PF00646">
    <property type="entry name" value="F-box"/>
    <property type="match status" value="1"/>
</dbReference>
<organism evidence="3 4">
    <name type="scientific">Oryza sativa subsp. japonica</name>
    <name type="common">Rice</name>
    <dbReference type="NCBI Taxonomy" id="39947"/>
    <lineage>
        <taxon>Eukaryota</taxon>
        <taxon>Viridiplantae</taxon>
        <taxon>Streptophyta</taxon>
        <taxon>Embryophyta</taxon>
        <taxon>Tracheophyta</taxon>
        <taxon>Spermatophyta</taxon>
        <taxon>Magnoliopsida</taxon>
        <taxon>Liliopsida</taxon>
        <taxon>Poales</taxon>
        <taxon>Poaceae</taxon>
        <taxon>BOP clade</taxon>
        <taxon>Oryzoideae</taxon>
        <taxon>Oryzeae</taxon>
        <taxon>Oryzinae</taxon>
        <taxon>Oryza</taxon>
        <taxon>Oryza sativa</taxon>
    </lineage>
</organism>
<proteinExistence type="predicted"/>
<gene>
    <name evidence="3" type="ordered locus">Os10g0139600</name>
</gene>
<evidence type="ECO:0000259" key="2">
    <source>
        <dbReference type="Pfam" id="PF00646"/>
    </source>
</evidence>
<dbReference type="InterPro" id="IPR036047">
    <property type="entry name" value="F-box-like_dom_sf"/>
</dbReference>
<sequence>STDRNPTFRQTEMSTSPSPAPPQPLDNDDLLSEILLRLPPQPSSLPRASLVCTRWRRLLSSAASAPATGGHHSSASSRKIQYTPSSSPRWTRRTASRPRASHGGSPAAAARTTTSCSDAAMAASFTTAGGGAYSWCGIPSPATAAPWISRRCSIAGTWSSTMGRCAASTATAATPTHSRWPW</sequence>
<dbReference type="Gene3D" id="1.20.1280.50">
    <property type="match status" value="1"/>
</dbReference>
<feature type="compositionally biased region" description="Polar residues" evidence="1">
    <location>
        <begin position="78"/>
        <end position="89"/>
    </location>
</feature>
<reference evidence="3 4" key="1">
    <citation type="journal article" date="2005" name="Nature">
        <title>The map-based sequence of the rice genome.</title>
        <authorList>
            <consortium name="International rice genome sequencing project (IRGSP)"/>
            <person name="Matsumoto T."/>
            <person name="Wu J."/>
            <person name="Kanamori H."/>
            <person name="Katayose Y."/>
            <person name="Fujisawa M."/>
            <person name="Namiki N."/>
            <person name="Mizuno H."/>
            <person name="Yamamoto K."/>
            <person name="Antonio B.A."/>
            <person name="Baba T."/>
            <person name="Sakata K."/>
            <person name="Nagamura Y."/>
            <person name="Aoki H."/>
            <person name="Arikawa K."/>
            <person name="Arita K."/>
            <person name="Bito T."/>
            <person name="Chiden Y."/>
            <person name="Fujitsuka N."/>
            <person name="Fukunaka R."/>
            <person name="Hamada M."/>
            <person name="Harada C."/>
            <person name="Hayashi A."/>
            <person name="Hijishita S."/>
            <person name="Honda M."/>
            <person name="Hosokawa S."/>
            <person name="Ichikawa Y."/>
            <person name="Idonuma A."/>
            <person name="Iijima M."/>
            <person name="Ikeda M."/>
            <person name="Ikeno M."/>
            <person name="Ito K."/>
            <person name="Ito S."/>
            <person name="Ito T."/>
            <person name="Ito Y."/>
            <person name="Ito Y."/>
            <person name="Iwabuchi A."/>
            <person name="Kamiya K."/>
            <person name="Karasawa W."/>
            <person name="Kurita K."/>
            <person name="Katagiri S."/>
            <person name="Kikuta A."/>
            <person name="Kobayashi H."/>
            <person name="Kobayashi N."/>
            <person name="Machita K."/>
            <person name="Maehara T."/>
            <person name="Masukawa M."/>
            <person name="Mizubayashi T."/>
            <person name="Mukai Y."/>
            <person name="Nagasaki H."/>
            <person name="Nagata Y."/>
            <person name="Naito S."/>
            <person name="Nakashima M."/>
            <person name="Nakama Y."/>
            <person name="Nakamichi Y."/>
            <person name="Nakamura M."/>
            <person name="Meguro A."/>
            <person name="Negishi M."/>
            <person name="Ohta I."/>
            <person name="Ohta T."/>
            <person name="Okamoto M."/>
            <person name="Ono N."/>
            <person name="Saji S."/>
            <person name="Sakaguchi M."/>
            <person name="Sakai K."/>
            <person name="Shibata M."/>
            <person name="Shimokawa T."/>
            <person name="Song J."/>
            <person name="Takazaki Y."/>
            <person name="Terasawa K."/>
            <person name="Tsugane M."/>
            <person name="Tsuji K."/>
            <person name="Ueda S."/>
            <person name="Waki K."/>
            <person name="Yamagata H."/>
            <person name="Yamamoto M."/>
            <person name="Yamamoto S."/>
            <person name="Yamane H."/>
            <person name="Yoshiki S."/>
            <person name="Yoshihara R."/>
            <person name="Yukawa K."/>
            <person name="Zhong H."/>
            <person name="Yano M."/>
            <person name="Yuan Q."/>
            <person name="Ouyang S."/>
            <person name="Liu J."/>
            <person name="Jones K.M."/>
            <person name="Gansberger K."/>
            <person name="Moffat K."/>
            <person name="Hill J."/>
            <person name="Bera J."/>
            <person name="Fadrosh D."/>
            <person name="Jin S."/>
            <person name="Johri S."/>
            <person name="Kim M."/>
            <person name="Overton L."/>
            <person name="Reardon M."/>
            <person name="Tsitrin T."/>
            <person name="Vuong H."/>
            <person name="Weaver B."/>
            <person name="Ciecko A."/>
            <person name="Tallon L."/>
            <person name="Jackson J."/>
            <person name="Pai G."/>
            <person name="Aken S.V."/>
            <person name="Utterback T."/>
            <person name="Reidmuller S."/>
            <person name="Feldblyum T."/>
            <person name="Hsiao J."/>
            <person name="Zismann V."/>
            <person name="Iobst S."/>
            <person name="de Vazeille A.R."/>
            <person name="Buell C.R."/>
            <person name="Ying K."/>
            <person name="Li Y."/>
            <person name="Lu T."/>
            <person name="Huang Y."/>
            <person name="Zhao Q."/>
            <person name="Feng Q."/>
            <person name="Zhang L."/>
            <person name="Zhu J."/>
            <person name="Weng Q."/>
            <person name="Mu J."/>
            <person name="Lu Y."/>
            <person name="Fan D."/>
            <person name="Liu Y."/>
            <person name="Guan J."/>
            <person name="Zhang Y."/>
            <person name="Yu S."/>
            <person name="Liu X."/>
            <person name="Zhang Y."/>
            <person name="Hong G."/>
            <person name="Han B."/>
            <person name="Choisne N."/>
            <person name="Demange N."/>
            <person name="Orjeda G."/>
            <person name="Samain S."/>
            <person name="Cattolico L."/>
            <person name="Pelletier E."/>
            <person name="Couloux A."/>
            <person name="Segurens B."/>
            <person name="Wincker P."/>
            <person name="D'Hont A."/>
            <person name="Scarpelli C."/>
            <person name="Weissenbach J."/>
            <person name="Salanoubat M."/>
            <person name="Quetier F."/>
            <person name="Yu Y."/>
            <person name="Kim H.R."/>
            <person name="Rambo T."/>
            <person name="Currie J."/>
            <person name="Collura K."/>
            <person name="Luo M."/>
            <person name="Yang T."/>
            <person name="Ammiraju J.S.S."/>
            <person name="Engler F."/>
            <person name="Soderlund C."/>
            <person name="Wing R.A."/>
            <person name="Palmer L.E."/>
            <person name="de la Bastide M."/>
            <person name="Spiegel L."/>
            <person name="Nascimento L."/>
            <person name="Zutavern T."/>
            <person name="O'Shaughnessy A."/>
            <person name="Dike S."/>
            <person name="Dedhia N."/>
            <person name="Preston R."/>
            <person name="Balija V."/>
            <person name="McCombie W.R."/>
            <person name="Chow T."/>
            <person name="Chen H."/>
            <person name="Chung M."/>
            <person name="Chen C."/>
            <person name="Shaw J."/>
            <person name="Wu H."/>
            <person name="Hsiao K."/>
            <person name="Chao Y."/>
            <person name="Chu M."/>
            <person name="Cheng C."/>
            <person name="Hour A."/>
            <person name="Lee P."/>
            <person name="Lin S."/>
            <person name="Lin Y."/>
            <person name="Liou J."/>
            <person name="Liu S."/>
            <person name="Hsing Y."/>
            <person name="Raghuvanshi S."/>
            <person name="Mohanty A."/>
            <person name="Bharti A.K."/>
            <person name="Gaur A."/>
            <person name="Gupta V."/>
            <person name="Kumar D."/>
            <person name="Ravi V."/>
            <person name="Vij S."/>
            <person name="Kapur A."/>
            <person name="Khurana P."/>
            <person name="Khurana P."/>
            <person name="Khurana J.P."/>
            <person name="Tyagi A.K."/>
            <person name="Gaikwad K."/>
            <person name="Singh A."/>
            <person name="Dalal V."/>
            <person name="Srivastava S."/>
            <person name="Dixit A."/>
            <person name="Pal A.K."/>
            <person name="Ghazi I.A."/>
            <person name="Yadav M."/>
            <person name="Pandit A."/>
            <person name="Bhargava A."/>
            <person name="Sureshbabu K."/>
            <person name="Batra K."/>
            <person name="Sharma T.R."/>
            <person name="Mohapatra T."/>
            <person name="Singh N.K."/>
            <person name="Messing J."/>
            <person name="Nelson A.B."/>
            <person name="Fuks G."/>
            <person name="Kavchok S."/>
            <person name="Keizer G."/>
            <person name="Linton E."/>
            <person name="Llaca V."/>
            <person name="Song R."/>
            <person name="Tanyolac B."/>
            <person name="Young S."/>
            <person name="Ho-Il K."/>
            <person name="Hahn J.H."/>
            <person name="Sangsakoo G."/>
            <person name="Vanavichit A."/>
            <person name="de Mattos Luiz.A.T."/>
            <person name="Zimmer P.D."/>
            <person name="Malone G."/>
            <person name="Dellagostin O."/>
            <person name="de Oliveira A.C."/>
            <person name="Bevan M."/>
            <person name="Bancroft I."/>
            <person name="Minx P."/>
            <person name="Cordum H."/>
            <person name="Wilson R."/>
            <person name="Cheng Z."/>
            <person name="Jin W."/>
            <person name="Jiang J."/>
            <person name="Leong S.A."/>
            <person name="Iwama H."/>
            <person name="Gojobori T."/>
            <person name="Itoh T."/>
            <person name="Niimura Y."/>
            <person name="Fujii Y."/>
            <person name="Habara T."/>
            <person name="Sakai H."/>
            <person name="Sato Y."/>
            <person name="Wilson G."/>
            <person name="Kumar K."/>
            <person name="McCouch S."/>
            <person name="Juretic N."/>
            <person name="Hoen D."/>
            <person name="Wright S."/>
            <person name="Bruskiewich R."/>
            <person name="Bureau T."/>
            <person name="Miyao A."/>
            <person name="Hirochika H."/>
            <person name="Nishikawa T."/>
            <person name="Kadowaki K."/>
            <person name="Sugiura M."/>
            <person name="Burr B."/>
            <person name="Sasaki T."/>
        </authorList>
    </citation>
    <scope>NUCLEOTIDE SEQUENCE [LARGE SCALE GENOMIC DNA]</scope>
    <source>
        <strain evidence="4">cv. Nipponbare</strain>
    </source>
</reference>
<evidence type="ECO:0000313" key="4">
    <source>
        <dbReference type="Proteomes" id="UP000000763"/>
    </source>
</evidence>
<name>Q0IZ13_ORYSJ</name>
<feature type="non-terminal residue" evidence="3">
    <location>
        <position position="1"/>
    </location>
</feature>
<dbReference type="AlphaFoldDB" id="Q0IZ13"/>
<dbReference type="InterPro" id="IPR001810">
    <property type="entry name" value="F-box_dom"/>
</dbReference>
<dbReference type="PANTHER" id="PTHR32133">
    <property type="entry name" value="OS07G0120400 PROTEIN"/>
    <property type="match status" value="1"/>
</dbReference>
<evidence type="ECO:0000256" key="1">
    <source>
        <dbReference type="SAM" id="MobiDB-lite"/>
    </source>
</evidence>
<dbReference type="KEGG" id="dosa:Os10g0139600"/>
<feature type="domain" description="F-box" evidence="2">
    <location>
        <begin position="28"/>
        <end position="61"/>
    </location>
</feature>
<dbReference type="Proteomes" id="UP000000763">
    <property type="component" value="Chromosome 10"/>
</dbReference>
<dbReference type="EMBL" id="AP008216">
    <property type="protein sequence ID" value="BAF26052.2"/>
    <property type="molecule type" value="Genomic_DNA"/>
</dbReference>
<feature type="compositionally biased region" description="Polar residues" evidence="1">
    <location>
        <begin position="1"/>
        <end position="17"/>
    </location>
</feature>
<accession>Q0IZ13</accession>